<dbReference type="PIRSF" id="PIRSF036893">
    <property type="entry name" value="Lipocalin_ApoD"/>
    <property type="match status" value="1"/>
</dbReference>
<organism evidence="4 5">
    <name type="scientific">Meridianimarinicoccus roseus</name>
    <dbReference type="NCBI Taxonomy" id="2072018"/>
    <lineage>
        <taxon>Bacteria</taxon>
        <taxon>Pseudomonadati</taxon>
        <taxon>Pseudomonadota</taxon>
        <taxon>Alphaproteobacteria</taxon>
        <taxon>Rhodobacterales</taxon>
        <taxon>Paracoccaceae</taxon>
        <taxon>Meridianimarinicoccus</taxon>
    </lineage>
</organism>
<sequence>MGAGPRLALVLALLAALAGCAGSVYRDRGVAISTQAIDPARYSGLWYEMGRFPVPFQRGCAATTAEYAVTGPGTLSVVNTCREGTPSGPVQQIVGSAEVVGPGKLSVEFDSVPFVSAPYWVLWVDESYTTAVVGVPSGRAGWVLARTPEMSQSRWISALNVLRANGYDTSKLLRTEHGPAR</sequence>
<dbReference type="RefSeq" id="WP_109813060.1">
    <property type="nucleotide sequence ID" value="NZ_QGKU01000059.1"/>
</dbReference>
<comment type="subcellular location">
    <subcellularLocation>
        <location evidence="2">Cell outer membrane</location>
    </subcellularLocation>
</comment>
<keyword evidence="2" id="KW-0446">Lipid-binding</keyword>
<reference evidence="4 5" key="1">
    <citation type="submission" date="2018-05" db="EMBL/GenBank/DDBJ databases">
        <title>Rhodobacteraceae gen. nov., sp. nov. isolated from sea water.</title>
        <authorList>
            <person name="Ren Y."/>
        </authorList>
    </citation>
    <scope>NUCLEOTIDE SEQUENCE [LARGE SCALE GENOMIC DNA]</scope>
    <source>
        <strain evidence="4 5">TG-679</strain>
    </source>
</reference>
<evidence type="ECO:0000313" key="4">
    <source>
        <dbReference type="EMBL" id="PWR01227.1"/>
    </source>
</evidence>
<dbReference type="PANTHER" id="PTHR10612">
    <property type="entry name" value="APOLIPOPROTEIN D"/>
    <property type="match status" value="1"/>
</dbReference>
<dbReference type="CDD" id="cd19438">
    <property type="entry name" value="lipocalin_Blc-like"/>
    <property type="match status" value="1"/>
</dbReference>
<dbReference type="InterPro" id="IPR022271">
    <property type="entry name" value="Lipocalin_ApoD"/>
</dbReference>
<dbReference type="InterPro" id="IPR022272">
    <property type="entry name" value="Lipocalin_CS"/>
</dbReference>
<comment type="function">
    <text evidence="2">Involved in the storage or transport of lipids necessary for membrane maintenance under stressful conditions. Displays a binding preference for lysophospholipids.</text>
</comment>
<dbReference type="Gene3D" id="2.40.128.20">
    <property type="match status" value="1"/>
</dbReference>
<dbReference type="AlphaFoldDB" id="A0A2V2LDB9"/>
<accession>A0A2V2LDB9</accession>
<dbReference type="OrthoDB" id="594739at2"/>
<dbReference type="InterPro" id="IPR000566">
    <property type="entry name" value="Lipocln_cytosolic_FA-bd_dom"/>
</dbReference>
<keyword evidence="2" id="KW-0998">Cell outer membrane</keyword>
<evidence type="ECO:0000256" key="1">
    <source>
        <dbReference type="ARBA" id="ARBA00006889"/>
    </source>
</evidence>
<keyword evidence="2" id="KW-0472">Membrane</keyword>
<evidence type="ECO:0000313" key="5">
    <source>
        <dbReference type="Proteomes" id="UP000245680"/>
    </source>
</evidence>
<evidence type="ECO:0000259" key="3">
    <source>
        <dbReference type="Pfam" id="PF08212"/>
    </source>
</evidence>
<name>A0A2V2LDB9_9RHOB</name>
<comment type="similarity">
    <text evidence="1 2">Belongs to the calycin superfamily. Lipocalin family.</text>
</comment>
<dbReference type="InterPro" id="IPR012674">
    <property type="entry name" value="Calycin"/>
</dbReference>
<comment type="subunit">
    <text evidence="2">Homodimer.</text>
</comment>
<dbReference type="InterPro" id="IPR047202">
    <property type="entry name" value="Lipocalin_Blc-like_dom"/>
</dbReference>
<dbReference type="Pfam" id="PF08212">
    <property type="entry name" value="Lipocalin_2"/>
    <property type="match status" value="1"/>
</dbReference>
<keyword evidence="5" id="KW-1185">Reference proteome</keyword>
<dbReference type="GO" id="GO:0008289">
    <property type="term" value="F:lipid binding"/>
    <property type="evidence" value="ECO:0007669"/>
    <property type="project" value="UniProtKB-UniRule"/>
</dbReference>
<dbReference type="GO" id="GO:0006950">
    <property type="term" value="P:response to stress"/>
    <property type="evidence" value="ECO:0007669"/>
    <property type="project" value="UniProtKB-ARBA"/>
</dbReference>
<dbReference type="GO" id="GO:0009279">
    <property type="term" value="C:cell outer membrane"/>
    <property type="evidence" value="ECO:0007669"/>
    <property type="project" value="UniProtKB-SubCell"/>
</dbReference>
<dbReference type="Proteomes" id="UP000245680">
    <property type="component" value="Unassembled WGS sequence"/>
</dbReference>
<dbReference type="PANTHER" id="PTHR10612:SF34">
    <property type="entry name" value="APOLIPOPROTEIN D"/>
    <property type="match status" value="1"/>
</dbReference>
<keyword evidence="2" id="KW-0449">Lipoprotein</keyword>
<feature type="domain" description="Lipocalin/cytosolic fatty-acid binding" evidence="3">
    <location>
        <begin position="37"/>
        <end position="176"/>
    </location>
</feature>
<dbReference type="PRINTS" id="PR01171">
    <property type="entry name" value="BCTLIPOCALIN"/>
</dbReference>
<dbReference type="EMBL" id="QGKU01000059">
    <property type="protein sequence ID" value="PWR01227.1"/>
    <property type="molecule type" value="Genomic_DNA"/>
</dbReference>
<dbReference type="SUPFAM" id="SSF50814">
    <property type="entry name" value="Lipocalins"/>
    <property type="match status" value="1"/>
</dbReference>
<dbReference type="PROSITE" id="PS51257">
    <property type="entry name" value="PROKAR_LIPOPROTEIN"/>
    <property type="match status" value="1"/>
</dbReference>
<evidence type="ECO:0000256" key="2">
    <source>
        <dbReference type="PIRNR" id="PIRNR036893"/>
    </source>
</evidence>
<protein>
    <recommendedName>
        <fullName evidence="2">Outer membrane lipoprotein Blc</fullName>
    </recommendedName>
</protein>
<proteinExistence type="inferred from homology"/>
<gene>
    <name evidence="4" type="ORF">DKT77_18065</name>
</gene>
<dbReference type="PROSITE" id="PS00213">
    <property type="entry name" value="LIPOCALIN"/>
    <property type="match status" value="1"/>
</dbReference>
<comment type="caution">
    <text evidence="4">The sequence shown here is derived from an EMBL/GenBank/DDBJ whole genome shotgun (WGS) entry which is preliminary data.</text>
</comment>
<dbReference type="InterPro" id="IPR002446">
    <property type="entry name" value="Lipocalin_bac"/>
</dbReference>